<dbReference type="PANTHER" id="PTHR13779">
    <property type="entry name" value="WERNER HELICASE-INTERACTING PROTEIN 1 FAMILY MEMBER"/>
    <property type="match status" value="1"/>
</dbReference>
<dbReference type="InterPro" id="IPR051314">
    <property type="entry name" value="AAA_ATPase_RarA/MGS1/WRNIP1"/>
</dbReference>
<dbReference type="InterPro" id="IPR027417">
    <property type="entry name" value="P-loop_NTPase"/>
</dbReference>
<evidence type="ECO:0000259" key="1">
    <source>
        <dbReference type="Pfam" id="PF00004"/>
    </source>
</evidence>
<proteinExistence type="predicted"/>
<dbReference type="PANTHER" id="PTHR13779:SF7">
    <property type="entry name" value="ATPASE WRNIP1"/>
    <property type="match status" value="1"/>
</dbReference>
<sequence length="75" mass="8209">VTDDLFASAVGQRLARRAPLADRLRPVRLDDIVGQEHLVGAEKPLRRLIEEDRLSSVVLWGPPGTGKTSLARLIA</sequence>
<dbReference type="GO" id="GO:0000731">
    <property type="term" value="P:DNA synthesis involved in DNA repair"/>
    <property type="evidence" value="ECO:0007669"/>
    <property type="project" value="TreeGrafter"/>
</dbReference>
<dbReference type="Gene3D" id="3.40.50.300">
    <property type="entry name" value="P-loop containing nucleotide triphosphate hydrolases"/>
    <property type="match status" value="1"/>
</dbReference>
<feature type="non-terminal residue" evidence="2">
    <location>
        <position position="1"/>
    </location>
</feature>
<dbReference type="GO" id="GO:0008047">
    <property type="term" value="F:enzyme activator activity"/>
    <property type="evidence" value="ECO:0007669"/>
    <property type="project" value="TreeGrafter"/>
</dbReference>
<dbReference type="SUPFAM" id="SSF52540">
    <property type="entry name" value="P-loop containing nucleoside triphosphate hydrolases"/>
    <property type="match status" value="1"/>
</dbReference>
<gene>
    <name evidence="2" type="ORF">METZ01_LOCUS204369</name>
</gene>
<dbReference type="GO" id="GO:0005524">
    <property type="term" value="F:ATP binding"/>
    <property type="evidence" value="ECO:0007669"/>
    <property type="project" value="InterPro"/>
</dbReference>
<reference evidence="2" key="1">
    <citation type="submission" date="2018-05" db="EMBL/GenBank/DDBJ databases">
        <authorList>
            <person name="Lanie J.A."/>
            <person name="Ng W.-L."/>
            <person name="Kazmierczak K.M."/>
            <person name="Andrzejewski T.M."/>
            <person name="Davidsen T.M."/>
            <person name="Wayne K.J."/>
            <person name="Tettelin H."/>
            <person name="Glass J.I."/>
            <person name="Rusch D."/>
            <person name="Podicherti R."/>
            <person name="Tsui H.-C.T."/>
            <person name="Winkler M.E."/>
        </authorList>
    </citation>
    <scope>NUCLEOTIDE SEQUENCE</scope>
</reference>
<dbReference type="CDD" id="cd00009">
    <property type="entry name" value="AAA"/>
    <property type="match status" value="1"/>
</dbReference>
<evidence type="ECO:0000313" key="2">
    <source>
        <dbReference type="EMBL" id="SVB51515.1"/>
    </source>
</evidence>
<dbReference type="GO" id="GO:0016887">
    <property type="term" value="F:ATP hydrolysis activity"/>
    <property type="evidence" value="ECO:0007669"/>
    <property type="project" value="InterPro"/>
</dbReference>
<protein>
    <recommendedName>
        <fullName evidence="1">ATPase AAA-type core domain-containing protein</fullName>
    </recommendedName>
</protein>
<dbReference type="GO" id="GO:0006261">
    <property type="term" value="P:DNA-templated DNA replication"/>
    <property type="evidence" value="ECO:0007669"/>
    <property type="project" value="TreeGrafter"/>
</dbReference>
<feature type="non-terminal residue" evidence="2">
    <location>
        <position position="75"/>
    </location>
</feature>
<accession>A0A382EM42</accession>
<organism evidence="2">
    <name type="scientific">marine metagenome</name>
    <dbReference type="NCBI Taxonomy" id="408172"/>
    <lineage>
        <taxon>unclassified sequences</taxon>
        <taxon>metagenomes</taxon>
        <taxon>ecological metagenomes</taxon>
    </lineage>
</organism>
<name>A0A382EM42_9ZZZZ</name>
<dbReference type="AlphaFoldDB" id="A0A382EM42"/>
<feature type="domain" description="ATPase AAA-type core" evidence="1">
    <location>
        <begin position="57"/>
        <end position="75"/>
    </location>
</feature>
<dbReference type="Pfam" id="PF00004">
    <property type="entry name" value="AAA"/>
    <property type="match status" value="1"/>
</dbReference>
<dbReference type="GO" id="GO:0017116">
    <property type="term" value="F:single-stranded DNA helicase activity"/>
    <property type="evidence" value="ECO:0007669"/>
    <property type="project" value="TreeGrafter"/>
</dbReference>
<dbReference type="EMBL" id="UINC01045131">
    <property type="protein sequence ID" value="SVB51515.1"/>
    <property type="molecule type" value="Genomic_DNA"/>
</dbReference>
<dbReference type="InterPro" id="IPR003959">
    <property type="entry name" value="ATPase_AAA_core"/>
</dbReference>